<evidence type="ECO:0000313" key="3">
    <source>
        <dbReference type="Proteomes" id="UP000029833"/>
    </source>
</evidence>
<reference evidence="2 3" key="1">
    <citation type="submission" date="2013-10" db="EMBL/GenBank/DDBJ databases">
        <authorList>
            <person name="Wang G."/>
            <person name="Zhuang W."/>
        </authorList>
    </citation>
    <scope>NUCLEOTIDE SEQUENCE [LARGE SCALE GENOMIC DNA]</scope>
    <source>
        <strain evidence="2 3">DSM 20118</strain>
    </source>
</reference>
<proteinExistence type="predicted"/>
<dbReference type="Proteomes" id="UP000029833">
    <property type="component" value="Unassembled WGS sequence"/>
</dbReference>
<keyword evidence="3" id="KW-1185">Reference proteome</keyword>
<dbReference type="EMBL" id="AXNT01000022">
    <property type="protein sequence ID" value="KGM03168.1"/>
    <property type="molecule type" value="Genomic_DNA"/>
</dbReference>
<feature type="region of interest" description="Disordered" evidence="1">
    <location>
        <begin position="228"/>
        <end position="307"/>
    </location>
</feature>
<comment type="caution">
    <text evidence="2">The sequence shown here is derived from an EMBL/GenBank/DDBJ whole genome shotgun (WGS) entry which is preliminary data.</text>
</comment>
<feature type="region of interest" description="Disordered" evidence="1">
    <location>
        <begin position="168"/>
        <end position="188"/>
    </location>
</feature>
<dbReference type="STRING" id="1408250.Q760_08995"/>
<organism evidence="2 3">
    <name type="scientific">Cellulomonas cellasea DSM 20118</name>
    <dbReference type="NCBI Taxonomy" id="1408250"/>
    <lineage>
        <taxon>Bacteria</taxon>
        <taxon>Bacillati</taxon>
        <taxon>Actinomycetota</taxon>
        <taxon>Actinomycetes</taxon>
        <taxon>Micrococcales</taxon>
        <taxon>Cellulomonadaceae</taxon>
        <taxon>Cellulomonas</taxon>
    </lineage>
</organism>
<gene>
    <name evidence="2" type="ORF">Q760_08995</name>
</gene>
<protein>
    <recommendedName>
        <fullName evidence="4">Mucin</fullName>
    </recommendedName>
</protein>
<name>A0A0A0BAG4_9CELL</name>
<evidence type="ECO:0008006" key="4">
    <source>
        <dbReference type="Google" id="ProtNLM"/>
    </source>
</evidence>
<accession>A0A0A0BAG4</accession>
<feature type="compositionally biased region" description="Basic and acidic residues" evidence="1">
    <location>
        <begin position="228"/>
        <end position="247"/>
    </location>
</feature>
<sequence length="307" mass="31952">MTFAIRRPNLDSVDTEKLKLQAAERAAVLAAAAKVQAAEAAGQAAGVAAHAKEWGTPKAEAALEWLVPRVEHLYRESLKAAVPRVERAAGAASPAIDSAHDKLVDELIPSVVAAVNAAAVKAGAIADKAAVATAPQKSHRGAKVFWILAGVAGAGAAFAAWTRSRAQTDPWAEPWEPTSADTSSNGLRTRAHDAREDLSDRVGGAAEAVGEAAGVTVAKSREAAQRAAEKVTEAREDLTEKVSEATKKATTRRSASKKPDSPFATDEELPDTTAVAPIVPVGEAPDPVVETAPERTSDEDRTDRGTL</sequence>
<dbReference type="AlphaFoldDB" id="A0A0A0BAG4"/>
<evidence type="ECO:0000256" key="1">
    <source>
        <dbReference type="SAM" id="MobiDB-lite"/>
    </source>
</evidence>
<feature type="compositionally biased region" description="Basic and acidic residues" evidence="1">
    <location>
        <begin position="292"/>
        <end position="307"/>
    </location>
</feature>
<evidence type="ECO:0000313" key="2">
    <source>
        <dbReference type="EMBL" id="KGM03168.1"/>
    </source>
</evidence>
<dbReference type="RefSeq" id="WP_174774681.1">
    <property type="nucleotide sequence ID" value="NZ_AXNT01000022.1"/>
</dbReference>